<dbReference type="AlphaFoldDB" id="A0A812PBW2"/>
<dbReference type="EMBL" id="CAJNJA010013774">
    <property type="protein sequence ID" value="CAE7329136.1"/>
    <property type="molecule type" value="Genomic_DNA"/>
</dbReference>
<comment type="caution">
    <text evidence="2">The sequence shown here is derived from an EMBL/GenBank/DDBJ whole genome shotgun (WGS) entry which is preliminary data.</text>
</comment>
<protein>
    <recommendedName>
        <fullName evidence="1">Endonuclease/exonuclease/phosphatase domain-containing protein</fullName>
    </recommendedName>
</protein>
<name>A0A812PBW2_9DINO</name>
<dbReference type="InterPro" id="IPR005135">
    <property type="entry name" value="Endo/exonuclease/phosphatase"/>
</dbReference>
<dbReference type="SUPFAM" id="SSF56219">
    <property type="entry name" value="DNase I-like"/>
    <property type="match status" value="1"/>
</dbReference>
<evidence type="ECO:0000313" key="3">
    <source>
        <dbReference type="Proteomes" id="UP000601435"/>
    </source>
</evidence>
<proteinExistence type="predicted"/>
<dbReference type="OrthoDB" id="417849at2759"/>
<sequence>MESAPRSLLSALTTWNCWGVPFASPLLFHRFGRWRAFHDQQLLKFLSEHGKDAGEESCLLVCCFQEIWSFPRGPLMECTAWRDPARVTAGWERFVLVLGILCRPLSCCIWDAAQKLFDKWEVGAQRIQYASVVGNRGMSLAWNSLVDSGLCILATRSPSEKGFRAYRNWPDGWHEERLANKGVLWAFWGGPQQGMLVLNTHLTTRAAVKRKQLEELSWLFAELRSKFLAVSTVLEVYICGDFNMDSRRDDCFKAWYEELDLQLLTTQKPTCGGGGAALDHVFLWRSDREKIATEVSDPIKPWVGDFCRQARDDLSDHCWQGLFVP</sequence>
<keyword evidence="3" id="KW-1185">Reference proteome</keyword>
<feature type="domain" description="Endonuclease/exonuclease/phosphatase" evidence="1">
    <location>
        <begin position="14"/>
        <end position="297"/>
    </location>
</feature>
<dbReference type="InterPro" id="IPR036691">
    <property type="entry name" value="Endo/exonu/phosph_ase_sf"/>
</dbReference>
<evidence type="ECO:0000313" key="2">
    <source>
        <dbReference type="EMBL" id="CAE7329136.1"/>
    </source>
</evidence>
<evidence type="ECO:0000259" key="1">
    <source>
        <dbReference type="Pfam" id="PF03372"/>
    </source>
</evidence>
<organism evidence="2 3">
    <name type="scientific">Symbiodinium necroappetens</name>
    <dbReference type="NCBI Taxonomy" id="1628268"/>
    <lineage>
        <taxon>Eukaryota</taxon>
        <taxon>Sar</taxon>
        <taxon>Alveolata</taxon>
        <taxon>Dinophyceae</taxon>
        <taxon>Suessiales</taxon>
        <taxon>Symbiodiniaceae</taxon>
        <taxon>Symbiodinium</taxon>
    </lineage>
</organism>
<dbReference type="Pfam" id="PF03372">
    <property type="entry name" value="Exo_endo_phos"/>
    <property type="match status" value="1"/>
</dbReference>
<dbReference type="Gene3D" id="3.60.10.10">
    <property type="entry name" value="Endonuclease/exonuclease/phosphatase"/>
    <property type="match status" value="1"/>
</dbReference>
<accession>A0A812PBW2</accession>
<dbReference type="Proteomes" id="UP000601435">
    <property type="component" value="Unassembled WGS sequence"/>
</dbReference>
<gene>
    <name evidence="2" type="ORF">SNEC2469_LOCUS8332</name>
</gene>
<reference evidence="2" key="1">
    <citation type="submission" date="2021-02" db="EMBL/GenBank/DDBJ databases">
        <authorList>
            <person name="Dougan E. K."/>
            <person name="Rhodes N."/>
            <person name="Thang M."/>
            <person name="Chan C."/>
        </authorList>
    </citation>
    <scope>NUCLEOTIDE SEQUENCE</scope>
</reference>